<evidence type="ECO:0000259" key="8">
    <source>
        <dbReference type="Pfam" id="PF07687"/>
    </source>
</evidence>
<dbReference type="Pfam" id="PF01546">
    <property type="entry name" value="Peptidase_M20"/>
    <property type="match status" value="1"/>
</dbReference>
<comment type="caution">
    <text evidence="9">The sequence shown here is derived from an EMBL/GenBank/DDBJ whole genome shotgun (WGS) entry which is preliminary data.</text>
</comment>
<dbReference type="InterPro" id="IPR033687">
    <property type="entry name" value="YodQ-like"/>
</dbReference>
<comment type="similarity">
    <text evidence="3">Belongs to the peptidase M20A family.</text>
</comment>
<proteinExistence type="inferred from homology"/>
<evidence type="ECO:0000256" key="2">
    <source>
        <dbReference type="ARBA" id="ARBA00001947"/>
    </source>
</evidence>
<accession>A0AA38X7B4</accession>
<dbReference type="InterPro" id="IPR011650">
    <property type="entry name" value="Peptidase_M20_dimer"/>
</dbReference>
<dbReference type="AlphaFoldDB" id="A0AA38X7B4"/>
<sequence>MPPLPDDLIASITKSVNDAFPSQLEYTQKLIRFGGQRGQESDVQDFVAQQFADRGYHTLTFPMDEEALGKHVGAGKISDLHSRAPCVVATHKPKQQAEGGRSLILNGHIDVVPLGPVDMWADDPYSAKIKDDKLYGRGAGDMRSGHAANLWALDALRRIGLQPASEVIIQSVPEEESTGNGTLMTHLKGYKADAVLIPEPVQEQLVRANVGVLWFQVEVRGRPVHVRAMSTGVNAIDACWKLVGPLRELEQEWNERHVSARFFEKEKHPLSEFCGFCVLSIYVSVFANAVATIDLNVAIVNAGDWQSSVPAWCKIQCRIAIVPGVSAASAASEIEAKIASFSQQDPYLSEHPPTITWNGFYSEGYVLEPGSSAEEVLQKAHRHASGGKELTYQTSTAYLDARVHSLYDGIPALVYGPISGDIHGFDEWVSIESVKRVTVAIALFIAEWCGTEKI</sequence>
<organism evidence="9 10">
    <name type="scientific">Cladophialophora chaetospira</name>
    <dbReference type="NCBI Taxonomy" id="386627"/>
    <lineage>
        <taxon>Eukaryota</taxon>
        <taxon>Fungi</taxon>
        <taxon>Dikarya</taxon>
        <taxon>Ascomycota</taxon>
        <taxon>Pezizomycotina</taxon>
        <taxon>Eurotiomycetes</taxon>
        <taxon>Chaetothyriomycetidae</taxon>
        <taxon>Chaetothyriales</taxon>
        <taxon>Herpotrichiellaceae</taxon>
        <taxon>Cladophialophora</taxon>
    </lineage>
</organism>
<dbReference type="SUPFAM" id="SSF55031">
    <property type="entry name" value="Bacterial exopeptidase dimerisation domain"/>
    <property type="match status" value="1"/>
</dbReference>
<protein>
    <recommendedName>
        <fullName evidence="8">Peptidase M20 dimerisation domain-containing protein</fullName>
    </recommendedName>
</protein>
<evidence type="ECO:0000256" key="4">
    <source>
        <dbReference type="ARBA" id="ARBA00022723"/>
    </source>
</evidence>
<name>A0AA38X7B4_9EURO</name>
<dbReference type="Pfam" id="PF07687">
    <property type="entry name" value="M20_dimer"/>
    <property type="match status" value="1"/>
</dbReference>
<keyword evidence="5" id="KW-0378">Hydrolase</keyword>
<evidence type="ECO:0000256" key="5">
    <source>
        <dbReference type="ARBA" id="ARBA00022801"/>
    </source>
</evidence>
<evidence type="ECO:0000256" key="3">
    <source>
        <dbReference type="ARBA" id="ARBA00006247"/>
    </source>
</evidence>
<comment type="cofactor">
    <cofactor evidence="2">
        <name>Zn(2+)</name>
        <dbReference type="ChEBI" id="CHEBI:29105"/>
    </cofactor>
</comment>
<evidence type="ECO:0000313" key="10">
    <source>
        <dbReference type="Proteomes" id="UP001172673"/>
    </source>
</evidence>
<keyword evidence="10" id="KW-1185">Reference proteome</keyword>
<dbReference type="PANTHER" id="PTHR43808">
    <property type="entry name" value="ACETYLORNITHINE DEACETYLASE"/>
    <property type="match status" value="1"/>
</dbReference>
<keyword evidence="4" id="KW-0479">Metal-binding</keyword>
<dbReference type="EMBL" id="JAPDRK010000010">
    <property type="protein sequence ID" value="KAJ9608182.1"/>
    <property type="molecule type" value="Genomic_DNA"/>
</dbReference>
<comment type="cofactor">
    <cofactor evidence="1">
        <name>Co(2+)</name>
        <dbReference type="ChEBI" id="CHEBI:48828"/>
    </cofactor>
</comment>
<keyword evidence="6" id="KW-0862">Zinc</keyword>
<evidence type="ECO:0000256" key="1">
    <source>
        <dbReference type="ARBA" id="ARBA00001941"/>
    </source>
</evidence>
<dbReference type="InterPro" id="IPR036264">
    <property type="entry name" value="Bact_exopeptidase_dim_dom"/>
</dbReference>
<keyword evidence="7" id="KW-0170">Cobalt</keyword>
<dbReference type="InterPro" id="IPR002933">
    <property type="entry name" value="Peptidase_M20"/>
</dbReference>
<evidence type="ECO:0000313" key="9">
    <source>
        <dbReference type="EMBL" id="KAJ9608182.1"/>
    </source>
</evidence>
<dbReference type="Gene3D" id="3.30.70.360">
    <property type="match status" value="1"/>
</dbReference>
<dbReference type="CDD" id="cd03895">
    <property type="entry name" value="M20_ArgE_DapE-like"/>
    <property type="match status" value="1"/>
</dbReference>
<dbReference type="GO" id="GO:0046872">
    <property type="term" value="F:metal ion binding"/>
    <property type="evidence" value="ECO:0007669"/>
    <property type="project" value="UniProtKB-KW"/>
</dbReference>
<reference evidence="9" key="1">
    <citation type="submission" date="2022-10" db="EMBL/GenBank/DDBJ databases">
        <title>Culturing micro-colonial fungi from biological soil crusts in the Mojave desert and describing Neophaeococcomyces mojavensis, and introducing the new genera and species Taxawa tesnikishii.</title>
        <authorList>
            <person name="Kurbessoian T."/>
            <person name="Stajich J.E."/>
        </authorList>
    </citation>
    <scope>NUCLEOTIDE SEQUENCE</scope>
    <source>
        <strain evidence="9">TK_41</strain>
    </source>
</reference>
<dbReference type="PANTHER" id="PTHR43808:SF25">
    <property type="entry name" value="PEPTIDASE M20 DIMERISATION DOMAIN-CONTAINING PROTEIN"/>
    <property type="match status" value="1"/>
</dbReference>
<dbReference type="SUPFAM" id="SSF53187">
    <property type="entry name" value="Zn-dependent exopeptidases"/>
    <property type="match status" value="1"/>
</dbReference>
<feature type="domain" description="Peptidase M20 dimerisation" evidence="8">
    <location>
        <begin position="208"/>
        <end position="340"/>
    </location>
</feature>
<dbReference type="NCBIfam" id="TIGR01910">
    <property type="entry name" value="DapE-ArgE"/>
    <property type="match status" value="1"/>
</dbReference>
<gene>
    <name evidence="9" type="ORF">H2200_007170</name>
</gene>
<dbReference type="Proteomes" id="UP001172673">
    <property type="component" value="Unassembled WGS sequence"/>
</dbReference>
<dbReference type="InterPro" id="IPR050072">
    <property type="entry name" value="Peptidase_M20A"/>
</dbReference>
<evidence type="ECO:0000256" key="6">
    <source>
        <dbReference type="ARBA" id="ARBA00022833"/>
    </source>
</evidence>
<dbReference type="Gene3D" id="3.40.630.10">
    <property type="entry name" value="Zn peptidases"/>
    <property type="match status" value="1"/>
</dbReference>
<dbReference type="GO" id="GO:0016787">
    <property type="term" value="F:hydrolase activity"/>
    <property type="evidence" value="ECO:0007669"/>
    <property type="project" value="UniProtKB-KW"/>
</dbReference>
<dbReference type="InterPro" id="IPR010182">
    <property type="entry name" value="ArgE/DapE"/>
</dbReference>
<evidence type="ECO:0000256" key="7">
    <source>
        <dbReference type="ARBA" id="ARBA00023285"/>
    </source>
</evidence>